<keyword evidence="3" id="KW-1185">Reference proteome</keyword>
<name>D5XCD8_THEPJ</name>
<protein>
    <recommendedName>
        <fullName evidence="4">Vitamin K epoxide reductase</fullName>
    </recommendedName>
</protein>
<keyword evidence="1" id="KW-1133">Transmembrane helix</keyword>
<dbReference type="eggNOG" id="ENOG5031D0W">
    <property type="taxonomic scope" value="Bacteria"/>
</dbReference>
<dbReference type="EMBL" id="CP002028">
    <property type="protein sequence ID" value="ADG83590.1"/>
    <property type="molecule type" value="Genomic_DNA"/>
</dbReference>
<evidence type="ECO:0008006" key="4">
    <source>
        <dbReference type="Google" id="ProtNLM"/>
    </source>
</evidence>
<evidence type="ECO:0000256" key="1">
    <source>
        <dbReference type="SAM" id="Phobius"/>
    </source>
</evidence>
<reference evidence="2 3" key="1">
    <citation type="submission" date="2010-05" db="EMBL/GenBank/DDBJ databases">
        <title>Complete sequence of Thermincola sp. JR.</title>
        <authorList>
            <consortium name="US DOE Joint Genome Institute"/>
            <person name="Lucas S."/>
            <person name="Copeland A."/>
            <person name="Lapidus A."/>
            <person name="Cheng J.-F."/>
            <person name="Bruce D."/>
            <person name="Goodwin L."/>
            <person name="Pitluck S."/>
            <person name="Chertkov O."/>
            <person name="Detter J.C."/>
            <person name="Han C."/>
            <person name="Tapia R."/>
            <person name="Land M."/>
            <person name="Hauser L."/>
            <person name="Kyrpides N."/>
            <person name="Mikhailova N."/>
            <person name="Hazen T.C."/>
            <person name="Woyke T."/>
        </authorList>
    </citation>
    <scope>NUCLEOTIDE SEQUENCE [LARGE SCALE GENOMIC DNA]</scope>
    <source>
        <strain evidence="2 3">JR</strain>
    </source>
</reference>
<dbReference type="RefSeq" id="WP_013121580.1">
    <property type="nucleotide sequence ID" value="NC_014152.1"/>
</dbReference>
<feature type="transmembrane region" description="Helical" evidence="1">
    <location>
        <begin position="68"/>
        <end position="90"/>
    </location>
</feature>
<feature type="transmembrane region" description="Helical" evidence="1">
    <location>
        <begin position="36"/>
        <end position="61"/>
    </location>
</feature>
<dbReference type="KEGG" id="tjr:TherJR_2757"/>
<evidence type="ECO:0000313" key="2">
    <source>
        <dbReference type="EMBL" id="ADG83590.1"/>
    </source>
</evidence>
<sequence length="134" mass="15092" precursor="true">MKKPLSFVIAVTIVVSLFDIWLKWNETCVSCNFATLGLPITSLALAILALIGSVVIAISFFISQRVRFFQYVSLGISGISAAIASFLMTMQIKHSICWPCLMTDVLFYLIFVLMCLNIFYQIKEKLNLRGIQNE</sequence>
<keyword evidence="1" id="KW-0472">Membrane</keyword>
<organism evidence="2 3">
    <name type="scientific">Thermincola potens (strain JR)</name>
    <dbReference type="NCBI Taxonomy" id="635013"/>
    <lineage>
        <taxon>Bacteria</taxon>
        <taxon>Bacillati</taxon>
        <taxon>Bacillota</taxon>
        <taxon>Clostridia</taxon>
        <taxon>Eubacteriales</taxon>
        <taxon>Thermincolaceae</taxon>
        <taxon>Thermincola</taxon>
    </lineage>
</organism>
<keyword evidence="1" id="KW-0812">Transmembrane</keyword>
<feature type="transmembrane region" description="Helical" evidence="1">
    <location>
        <begin position="96"/>
        <end position="120"/>
    </location>
</feature>
<feature type="transmembrane region" description="Helical" evidence="1">
    <location>
        <begin position="7"/>
        <end position="24"/>
    </location>
</feature>
<dbReference type="HOGENOM" id="CLU_1892817_0_0_9"/>
<dbReference type="AlphaFoldDB" id="D5XCD8"/>
<proteinExistence type="predicted"/>
<dbReference type="OrthoDB" id="2112732at2"/>
<dbReference type="Proteomes" id="UP000002377">
    <property type="component" value="Chromosome"/>
</dbReference>
<gene>
    <name evidence="2" type="ordered locus">TherJR_2757</name>
</gene>
<accession>D5XCD8</accession>
<evidence type="ECO:0000313" key="3">
    <source>
        <dbReference type="Proteomes" id="UP000002377"/>
    </source>
</evidence>